<keyword evidence="1 6" id="KW-0378">Hydrolase</keyword>
<feature type="binding site" evidence="4">
    <location>
        <position position="62"/>
    </location>
    <ligand>
        <name>Zn(2+)</name>
        <dbReference type="ChEBI" id="CHEBI:29105"/>
        <label>1</label>
        <note>catalytic</note>
    </ligand>
</feature>
<feature type="active site" description="Proton acceptor" evidence="2">
    <location>
        <position position="286"/>
    </location>
</feature>
<keyword evidence="1" id="KW-0645">Protease</keyword>
<dbReference type="Proteomes" id="UP000460287">
    <property type="component" value="Unassembled WGS sequence"/>
</dbReference>
<name>A0A7X2MWJ7_9CLOT</name>
<reference evidence="6 7" key="1">
    <citation type="submission" date="2019-08" db="EMBL/GenBank/DDBJ databases">
        <title>In-depth cultivation of the pig gut microbiome towards novel bacterial diversity and tailored functional studies.</title>
        <authorList>
            <person name="Wylensek D."/>
            <person name="Hitch T.C.A."/>
            <person name="Clavel T."/>
        </authorList>
    </citation>
    <scope>NUCLEOTIDE SEQUENCE [LARGE SCALE GENOMIC DNA]</scope>
    <source>
        <strain evidence="6 7">WCA-383-APC-5B</strain>
    </source>
</reference>
<comment type="function">
    <text evidence="1">Catalyzes the hydrolytic cleavage of a subset of L-isoaspartyl (L-beta-aspartyl) dipeptides. Used to degrade proteins damaged by L-isoaspartyl residues formation.</text>
</comment>
<dbReference type="InterPro" id="IPR050378">
    <property type="entry name" value="Metallo-dep_Hydrolases_sf"/>
</dbReference>
<dbReference type="InterPro" id="IPR032466">
    <property type="entry name" value="Metal_Hydrolase"/>
</dbReference>
<feature type="binding site" evidence="4">
    <location>
        <position position="196"/>
    </location>
    <ligand>
        <name>Zn(2+)</name>
        <dbReference type="ChEBI" id="CHEBI:29105"/>
        <label>2</label>
        <note>catalytic</note>
    </ligand>
</feature>
<evidence type="ECO:0000256" key="3">
    <source>
        <dbReference type="PIRSR" id="PIRSR001238-2"/>
    </source>
</evidence>
<dbReference type="GO" id="GO:0008237">
    <property type="term" value="F:metallopeptidase activity"/>
    <property type="evidence" value="ECO:0007669"/>
    <property type="project" value="UniProtKB-KW"/>
</dbReference>
<dbReference type="SUPFAM" id="SSF51556">
    <property type="entry name" value="Metallo-dependent hydrolases"/>
    <property type="match status" value="1"/>
</dbReference>
<feature type="binding site" evidence="3">
    <location>
        <begin position="69"/>
        <end position="71"/>
    </location>
    <ligand>
        <name>substrate</name>
    </ligand>
</feature>
<dbReference type="NCBIfam" id="TIGR01975">
    <property type="entry name" value="isoAsp_dipep"/>
    <property type="match status" value="1"/>
</dbReference>
<evidence type="ECO:0000313" key="7">
    <source>
        <dbReference type="Proteomes" id="UP000460287"/>
    </source>
</evidence>
<dbReference type="Pfam" id="PF01979">
    <property type="entry name" value="Amidohydro_1"/>
    <property type="match status" value="1"/>
</dbReference>
<dbReference type="SUPFAM" id="SSF51338">
    <property type="entry name" value="Composite domain of metallo-dependent hydrolases"/>
    <property type="match status" value="1"/>
</dbReference>
<dbReference type="RefSeq" id="WP_154530272.1">
    <property type="nucleotide sequence ID" value="NZ_JAQXTV010000066.1"/>
</dbReference>
<dbReference type="GO" id="GO:0006508">
    <property type="term" value="P:proteolysis"/>
    <property type="evidence" value="ECO:0007669"/>
    <property type="project" value="UniProtKB-KW"/>
</dbReference>
<feature type="binding site" evidence="3">
    <location>
        <position position="290"/>
    </location>
    <ligand>
        <name>substrate</name>
    </ligand>
</feature>
<dbReference type="GO" id="GO:0005737">
    <property type="term" value="C:cytoplasm"/>
    <property type="evidence" value="ECO:0007669"/>
    <property type="project" value="UniProtKB-SubCell"/>
</dbReference>
<comment type="subcellular location">
    <subcellularLocation>
        <location evidence="1">Cytoplasm</location>
    </subcellularLocation>
</comment>
<dbReference type="EC" id="3.4.19.-" evidence="1"/>
<comment type="PTM">
    <text evidence="1">Carboxylation allows a single lysine to coordinate two zinc ions.</text>
</comment>
<dbReference type="GO" id="GO:0046872">
    <property type="term" value="F:metal ion binding"/>
    <property type="evidence" value="ECO:0007669"/>
    <property type="project" value="UniProtKB-KW"/>
</dbReference>
<sequence>MLTIIRNAEIFSPQKCGKKDIFIAGNKIGKISPSINITSNDIEIANIDAEGLCVLPGFIDSHVHIIGGGGEGGFNTRTPELAFSEFVKAGITTVIGCLGTDNICRDMPSLVAKTKALNEEGITAFCYTGSYEIPVNTITGTPKSDLMLISEIIGVGEVALSDNRSSQPTYEDFVKTVAKSRVGGLLSGKAGVVNVHLGSGERGMEYLYKVIKQTEIPVSQLLPTHVNRSRKLFDEAMNYADIGGYIDATTSSDPKYLEEDELTASMALSLYYKKGFDITHITFSSDGNGSMPLFNEKRQLIGLGICSVKSLFDEVKNAVFNEDIPLEDAIKVITSNTADIFKLNHKGRIEEGKDADLVFVDKKTLEIRTVICRGKILMRDGKVLKYGTFEKI</sequence>
<dbReference type="InterPro" id="IPR010229">
    <property type="entry name" value="Pept_M38_dipep"/>
</dbReference>
<feature type="binding site" evidence="3">
    <location>
        <position position="164"/>
    </location>
    <ligand>
        <name>substrate</name>
    </ligand>
</feature>
<evidence type="ECO:0000313" key="6">
    <source>
        <dbReference type="EMBL" id="MSR90386.1"/>
    </source>
</evidence>
<protein>
    <recommendedName>
        <fullName evidence="1">Isoaspartyl dipeptidase</fullName>
        <ecNumber evidence="1">3.4.19.-</ecNumber>
    </recommendedName>
</protein>
<dbReference type="PANTHER" id="PTHR11647:SF1">
    <property type="entry name" value="COLLAPSIN RESPONSE MEDIATOR PROTEIN"/>
    <property type="match status" value="1"/>
</dbReference>
<evidence type="ECO:0000256" key="1">
    <source>
        <dbReference type="PIRNR" id="PIRNR001238"/>
    </source>
</evidence>
<comment type="similarity">
    <text evidence="1">Belongs to the peptidase M38 family.</text>
</comment>
<dbReference type="GO" id="GO:0016810">
    <property type="term" value="F:hydrolase activity, acting on carbon-nitrogen (but not peptide) bonds"/>
    <property type="evidence" value="ECO:0007669"/>
    <property type="project" value="InterPro"/>
</dbReference>
<dbReference type="InterPro" id="IPR011059">
    <property type="entry name" value="Metal-dep_hydrolase_composite"/>
</dbReference>
<dbReference type="EMBL" id="VULX01000002">
    <property type="protein sequence ID" value="MSR90386.1"/>
    <property type="molecule type" value="Genomic_DNA"/>
</dbReference>
<keyword evidence="7" id="KW-1185">Reference proteome</keyword>
<evidence type="ECO:0000256" key="2">
    <source>
        <dbReference type="PIRSR" id="PIRSR001238-1"/>
    </source>
</evidence>
<feature type="binding site" evidence="3">
    <location>
        <position position="131"/>
    </location>
    <ligand>
        <name>substrate</name>
    </ligand>
</feature>
<feature type="domain" description="Amidohydrolase-related" evidence="5">
    <location>
        <begin position="54"/>
        <end position="377"/>
    </location>
</feature>
<gene>
    <name evidence="6" type="primary">iadA</name>
    <name evidence="6" type="ORF">FYJ33_02885</name>
</gene>
<evidence type="ECO:0000259" key="5">
    <source>
        <dbReference type="Pfam" id="PF01979"/>
    </source>
</evidence>
<keyword evidence="1" id="KW-0482">Metalloprotease</keyword>
<dbReference type="PANTHER" id="PTHR11647">
    <property type="entry name" value="HYDRANTOINASE/DIHYDROPYRIMIDINASE FAMILY MEMBER"/>
    <property type="match status" value="1"/>
</dbReference>
<feature type="binding site" evidence="4">
    <location>
        <position position="286"/>
    </location>
    <ligand>
        <name>Zn(2+)</name>
        <dbReference type="ChEBI" id="CHEBI:29105"/>
        <label>1</label>
        <note>catalytic</note>
    </ligand>
</feature>
<feature type="binding site" evidence="3">
    <location>
        <position position="228"/>
    </location>
    <ligand>
        <name>substrate</name>
    </ligand>
</feature>
<dbReference type="GO" id="GO:0008798">
    <property type="term" value="F:beta-aspartyl-peptidase activity"/>
    <property type="evidence" value="ECO:0007669"/>
    <property type="project" value="InterPro"/>
</dbReference>
<comment type="caution">
    <text evidence="6">The sequence shown here is derived from an EMBL/GenBank/DDBJ whole genome shotgun (WGS) entry which is preliminary data.</text>
</comment>
<keyword evidence="1 4" id="KW-0862">Zinc</keyword>
<feature type="binding site" evidence="3">
    <location>
        <position position="100"/>
    </location>
    <ligand>
        <name>substrate</name>
    </ligand>
</feature>
<proteinExistence type="inferred from homology"/>
<organism evidence="6 7">
    <name type="scientific">Inconstantimicrobium porci</name>
    <dbReference type="NCBI Taxonomy" id="2652291"/>
    <lineage>
        <taxon>Bacteria</taxon>
        <taxon>Bacillati</taxon>
        <taxon>Bacillota</taxon>
        <taxon>Clostridia</taxon>
        <taxon>Eubacteriales</taxon>
        <taxon>Clostridiaceae</taxon>
        <taxon>Inconstantimicrobium</taxon>
    </lineage>
</organism>
<feature type="binding site" evidence="4">
    <location>
        <position position="64"/>
    </location>
    <ligand>
        <name>Zn(2+)</name>
        <dbReference type="ChEBI" id="CHEBI:29105"/>
        <label>1</label>
        <note>catalytic</note>
    </ligand>
</feature>
<dbReference type="AlphaFoldDB" id="A0A7X2MWJ7"/>
<comment type="cofactor">
    <cofactor evidence="1 4">
        <name>Zn(2+)</name>
        <dbReference type="ChEBI" id="CHEBI:29105"/>
    </cofactor>
    <text evidence="1 4">Binds 2 Zn(2+) ions per subunit.</text>
</comment>
<feature type="binding site" evidence="4">
    <location>
        <position position="225"/>
    </location>
    <ligand>
        <name>Zn(2+)</name>
        <dbReference type="ChEBI" id="CHEBI:29105"/>
        <label>2</label>
        <note>catalytic</note>
    </ligand>
</feature>
<accession>A0A7X2MWJ7</accession>
<dbReference type="PIRSF" id="PIRSF001238">
    <property type="entry name" value="IadA"/>
    <property type="match status" value="1"/>
</dbReference>
<evidence type="ECO:0000256" key="4">
    <source>
        <dbReference type="PIRSR" id="PIRSR001238-3"/>
    </source>
</evidence>
<keyword evidence="1 4" id="KW-0479">Metal-binding</keyword>
<dbReference type="Gene3D" id="3.20.20.140">
    <property type="entry name" value="Metal-dependent hydrolases"/>
    <property type="match status" value="1"/>
</dbReference>
<dbReference type="Gene3D" id="2.30.40.10">
    <property type="entry name" value="Urease, subunit C, domain 1"/>
    <property type="match status" value="1"/>
</dbReference>
<dbReference type="InterPro" id="IPR006680">
    <property type="entry name" value="Amidohydro-rel"/>
</dbReference>